<dbReference type="EMBL" id="JALJYF010000002">
    <property type="protein sequence ID" value="MCP1728001.1"/>
    <property type="molecule type" value="Genomic_DNA"/>
</dbReference>
<evidence type="ECO:0000256" key="3">
    <source>
        <dbReference type="SAM" id="SignalP"/>
    </source>
</evidence>
<evidence type="ECO:0000313" key="6">
    <source>
        <dbReference type="Proteomes" id="UP001523550"/>
    </source>
</evidence>
<keyword evidence="3" id="KW-0732">Signal</keyword>
<dbReference type="RefSeq" id="WP_253449263.1">
    <property type="nucleotide sequence ID" value="NZ_JALJYF010000002.1"/>
</dbReference>
<reference evidence="5 6" key="1">
    <citation type="submission" date="2022-03" db="EMBL/GenBank/DDBJ databases">
        <title>Genomic Encyclopedia of Type Strains, Phase III (KMG-III): the genomes of soil and plant-associated and newly described type strains.</title>
        <authorList>
            <person name="Whitman W."/>
        </authorList>
    </citation>
    <scope>NUCLEOTIDE SEQUENCE [LARGE SCALE GENOMIC DNA]</scope>
    <source>
        <strain evidence="5 6">BSker1</strain>
    </source>
</reference>
<dbReference type="PROSITE" id="PS51257">
    <property type="entry name" value="PROKAR_LIPOPROTEIN"/>
    <property type="match status" value="1"/>
</dbReference>
<feature type="signal peptide" evidence="3">
    <location>
        <begin position="1"/>
        <end position="19"/>
    </location>
</feature>
<keyword evidence="6" id="KW-1185">Reference proteome</keyword>
<evidence type="ECO:0000313" key="5">
    <source>
        <dbReference type="EMBL" id="MCP1728001.1"/>
    </source>
</evidence>
<dbReference type="SUPFAM" id="SSF49373">
    <property type="entry name" value="Invasin/intimin cell-adhesion fragments"/>
    <property type="match status" value="1"/>
</dbReference>
<dbReference type="InterPro" id="IPR013783">
    <property type="entry name" value="Ig-like_fold"/>
</dbReference>
<proteinExistence type="inferred from homology"/>
<protein>
    <submittedName>
        <fullName evidence="5">Protocatechuate 3,4-dioxygenase beta subunit</fullName>
    </submittedName>
</protein>
<organism evidence="5 6">
    <name type="scientific">Natronospira proteinivora</name>
    <dbReference type="NCBI Taxonomy" id="1807133"/>
    <lineage>
        <taxon>Bacteria</taxon>
        <taxon>Pseudomonadati</taxon>
        <taxon>Pseudomonadota</taxon>
        <taxon>Gammaproteobacteria</taxon>
        <taxon>Natronospirales</taxon>
        <taxon>Natronospiraceae</taxon>
        <taxon>Natronospira</taxon>
    </lineage>
</organism>
<dbReference type="InterPro" id="IPR003344">
    <property type="entry name" value="Big_1_dom"/>
</dbReference>
<dbReference type="InterPro" id="IPR008964">
    <property type="entry name" value="Invasin/intimin_cell_adhesion"/>
</dbReference>
<evidence type="ECO:0000256" key="2">
    <source>
        <dbReference type="SAM" id="MobiDB-lite"/>
    </source>
</evidence>
<comment type="similarity">
    <text evidence="1">Belongs to the intimin/invasin family.</text>
</comment>
<feature type="chain" id="PRO_5046741664" evidence="3">
    <location>
        <begin position="20"/>
        <end position="605"/>
    </location>
</feature>
<name>A0ABT1G9K7_9GAMM</name>
<feature type="compositionally biased region" description="Gly residues" evidence="2">
    <location>
        <begin position="29"/>
        <end position="40"/>
    </location>
</feature>
<dbReference type="Gene3D" id="2.60.40.10">
    <property type="entry name" value="Immunoglobulins"/>
    <property type="match status" value="2"/>
</dbReference>
<dbReference type="Pfam" id="PF02369">
    <property type="entry name" value="Big_1"/>
    <property type="match status" value="1"/>
</dbReference>
<accession>A0ABT1G9K7</accession>
<comment type="caution">
    <text evidence="5">The sequence shown here is derived from an EMBL/GenBank/DDBJ whole genome shotgun (WGS) entry which is preliminary data.</text>
</comment>
<sequence>MNIRLILAMILSVSLLLVACGDENTIINPGGGTDNGGDDNGNGDDNGDVGNGDNEDTPFMFGSGEGDDFQDGVLGMGLATIASGGSTGVYGRVLDEDGEPATDRDWQVEFSSSCLSNDEAAINSPVPVNDNGEFSATYQAQGCFGEDVLTARAVSTGAEGAETTLSANATLNIESASLGTLIFVEADPDFIGLKGMGNMGIPENSAVTFLVEDANGNPMPDTAVEFWLSTTVGGLELSAEETVTDSAGQATVNLMSGTAATPVHVNARVVETQVASQSSAVTVSTGIAEEQGVSIAFETLNPPVAGCVGEEVEVSFHARDRFSNPVVDGTIVHFSTEGGRIDSSCQLEDGSCSVTWTSQAPMPSRSTVLAYMQGEESFRDRTGDGLFGEEEAGFGPSEDDYDFNNPDVDEDVGWVDTGEPYRDDNESGSFDPGADSFFWDYYQTGFWSEPNGVWDGALCGAGIEDDGDREQFKNDYCGSENAPVGRSGVMVLADNLNPQIDADDAFTVGSGPFEFSVSDINGQPLPNGTEVSFAPGYGEVLGEDSITIGNTNIDGPIELSFNVTESGEEDLEECEIGVIQVTTPGNSCSAGSLAAHEVTVCGSES</sequence>
<dbReference type="Proteomes" id="UP001523550">
    <property type="component" value="Unassembled WGS sequence"/>
</dbReference>
<gene>
    <name evidence="5" type="ORF">J2T60_002001</name>
</gene>
<feature type="region of interest" description="Disordered" evidence="2">
    <location>
        <begin position="29"/>
        <end position="61"/>
    </location>
</feature>
<evidence type="ECO:0000259" key="4">
    <source>
        <dbReference type="Pfam" id="PF02369"/>
    </source>
</evidence>
<evidence type="ECO:0000256" key="1">
    <source>
        <dbReference type="ARBA" id="ARBA00010116"/>
    </source>
</evidence>
<feature type="domain" description="Big-1" evidence="4">
    <location>
        <begin position="205"/>
        <end position="281"/>
    </location>
</feature>